<dbReference type="eggNOG" id="ENOG502T4PF">
    <property type="taxonomic scope" value="Eukaryota"/>
</dbReference>
<keyword evidence="3" id="KW-1185">Reference proteome</keyword>
<protein>
    <submittedName>
        <fullName evidence="2">Uncharacterized protein</fullName>
    </submittedName>
</protein>
<proteinExistence type="predicted"/>
<sequence>MQFSTIIVALFAGIALATPVKELAPRQSQPAGISTECQLCRNECFFSPGSNDVFQGCLQQCNSGLGCNLTQ</sequence>
<dbReference type="AlphaFoldDB" id="A0A066XJW7"/>
<accession>A0A066XJW7</accession>
<evidence type="ECO:0000313" key="2">
    <source>
        <dbReference type="EMBL" id="KDN67969.1"/>
    </source>
</evidence>
<feature type="chain" id="PRO_5001630325" evidence="1">
    <location>
        <begin position="18"/>
        <end position="71"/>
    </location>
</feature>
<name>A0A066XJW7_COLSU</name>
<dbReference type="Proteomes" id="UP000027238">
    <property type="component" value="Unassembled WGS sequence"/>
</dbReference>
<gene>
    <name evidence="2" type="ORF">CSUB01_09872</name>
</gene>
<dbReference type="OrthoDB" id="4791085at2759"/>
<organism evidence="2 3">
    <name type="scientific">Colletotrichum sublineola</name>
    <name type="common">Sorghum anthracnose fungus</name>
    <dbReference type="NCBI Taxonomy" id="1173701"/>
    <lineage>
        <taxon>Eukaryota</taxon>
        <taxon>Fungi</taxon>
        <taxon>Dikarya</taxon>
        <taxon>Ascomycota</taxon>
        <taxon>Pezizomycotina</taxon>
        <taxon>Sordariomycetes</taxon>
        <taxon>Hypocreomycetidae</taxon>
        <taxon>Glomerellales</taxon>
        <taxon>Glomerellaceae</taxon>
        <taxon>Colletotrichum</taxon>
        <taxon>Colletotrichum graminicola species complex</taxon>
    </lineage>
</organism>
<comment type="caution">
    <text evidence="2">The sequence shown here is derived from an EMBL/GenBank/DDBJ whole genome shotgun (WGS) entry which is preliminary data.</text>
</comment>
<keyword evidence="1" id="KW-0732">Signal</keyword>
<feature type="signal peptide" evidence="1">
    <location>
        <begin position="1"/>
        <end position="17"/>
    </location>
</feature>
<evidence type="ECO:0000256" key="1">
    <source>
        <dbReference type="SAM" id="SignalP"/>
    </source>
</evidence>
<dbReference type="OMA" id="CNSGLGC"/>
<dbReference type="EMBL" id="JMSE01000749">
    <property type="protein sequence ID" value="KDN67969.1"/>
    <property type="molecule type" value="Genomic_DNA"/>
</dbReference>
<evidence type="ECO:0000313" key="3">
    <source>
        <dbReference type="Proteomes" id="UP000027238"/>
    </source>
</evidence>
<reference evidence="3" key="1">
    <citation type="journal article" date="2014" name="Genome Announc.">
        <title>Draft genome sequence of Colletotrichum sublineola, a destructive pathogen of cultivated sorghum.</title>
        <authorList>
            <person name="Baroncelli R."/>
            <person name="Sanz-Martin J.M."/>
            <person name="Rech G.E."/>
            <person name="Sukno S.A."/>
            <person name="Thon M.R."/>
        </authorList>
    </citation>
    <scope>NUCLEOTIDE SEQUENCE [LARGE SCALE GENOMIC DNA]</scope>
    <source>
        <strain evidence="3">TX430BB</strain>
    </source>
</reference>
<dbReference type="HOGENOM" id="CLU_2739898_0_0_1"/>